<organism evidence="1 2">
    <name type="scientific">Paenibacillus rhizosphaerae</name>
    <dbReference type="NCBI Taxonomy" id="297318"/>
    <lineage>
        <taxon>Bacteria</taxon>
        <taxon>Bacillati</taxon>
        <taxon>Bacillota</taxon>
        <taxon>Bacilli</taxon>
        <taxon>Bacillales</taxon>
        <taxon>Paenibacillaceae</taxon>
        <taxon>Paenibacillus</taxon>
    </lineage>
</organism>
<gene>
    <name evidence="1" type="ORF">FHS19_006977</name>
</gene>
<dbReference type="Proteomes" id="UP000517523">
    <property type="component" value="Unassembled WGS sequence"/>
</dbReference>
<sequence>MGEQILCGKHHDFASMGKRYSFAQESKHQPRIRLLDHVLTEEVNHEQETDR</sequence>
<reference evidence="1 2" key="1">
    <citation type="submission" date="2020-08" db="EMBL/GenBank/DDBJ databases">
        <title>Genomic Encyclopedia of Type Strains, Phase III (KMG-III): the genomes of soil and plant-associated and newly described type strains.</title>
        <authorList>
            <person name="Whitman W."/>
        </authorList>
    </citation>
    <scope>NUCLEOTIDE SEQUENCE [LARGE SCALE GENOMIC DNA]</scope>
    <source>
        <strain evidence="1 2">CECT 5831</strain>
    </source>
</reference>
<proteinExistence type="predicted"/>
<name>A0A839U3L4_9BACL</name>
<dbReference type="AlphaFoldDB" id="A0A839U3L4"/>
<evidence type="ECO:0000313" key="2">
    <source>
        <dbReference type="Proteomes" id="UP000517523"/>
    </source>
</evidence>
<protein>
    <submittedName>
        <fullName evidence="1">Fatty acid/phospholipid biosynthesis enzyme</fullName>
    </submittedName>
</protein>
<comment type="caution">
    <text evidence="1">The sequence shown here is derived from an EMBL/GenBank/DDBJ whole genome shotgun (WGS) entry which is preliminary data.</text>
</comment>
<accession>A0A839U3L4</accession>
<dbReference type="EMBL" id="JACHXJ010000014">
    <property type="protein sequence ID" value="MBB3132248.1"/>
    <property type="molecule type" value="Genomic_DNA"/>
</dbReference>
<evidence type="ECO:0000313" key="1">
    <source>
        <dbReference type="EMBL" id="MBB3132248.1"/>
    </source>
</evidence>